<dbReference type="RefSeq" id="WP_243069063.1">
    <property type="nucleotide sequence ID" value="NZ_JAIVFK010000058.1"/>
</dbReference>
<keyword evidence="1" id="KW-0732">Signal</keyword>
<protein>
    <submittedName>
        <fullName evidence="2">Sel1 repeat family protein</fullName>
    </submittedName>
</protein>
<dbReference type="PANTHER" id="PTHR11102:SF160">
    <property type="entry name" value="ERAD-ASSOCIATED E3 UBIQUITIN-PROTEIN LIGASE COMPONENT HRD3"/>
    <property type="match status" value="1"/>
</dbReference>
<proteinExistence type="predicted"/>
<dbReference type="Proteomes" id="UP001139104">
    <property type="component" value="Unassembled WGS sequence"/>
</dbReference>
<reference evidence="2" key="1">
    <citation type="journal article" date="2022" name="ISME J.">
        <title>Identification of active gaseous-alkane degraders at natural gas seeps.</title>
        <authorList>
            <person name="Farhan Ul Haque M."/>
            <person name="Hernandez M."/>
            <person name="Crombie A.T."/>
            <person name="Murrell J.C."/>
        </authorList>
    </citation>
    <scope>NUCLEOTIDE SEQUENCE</scope>
    <source>
        <strain evidence="2">PC2</strain>
    </source>
</reference>
<dbReference type="SMART" id="SM00671">
    <property type="entry name" value="SEL1"/>
    <property type="match status" value="5"/>
</dbReference>
<evidence type="ECO:0000313" key="3">
    <source>
        <dbReference type="Proteomes" id="UP001139104"/>
    </source>
</evidence>
<comment type="caution">
    <text evidence="2">The sequence shown here is derived from an EMBL/GenBank/DDBJ whole genome shotgun (WGS) entry which is preliminary data.</text>
</comment>
<feature type="signal peptide" evidence="1">
    <location>
        <begin position="1"/>
        <end position="22"/>
    </location>
</feature>
<name>A0ABS9ZDE2_9HYPH</name>
<dbReference type="PANTHER" id="PTHR11102">
    <property type="entry name" value="SEL-1-LIKE PROTEIN"/>
    <property type="match status" value="1"/>
</dbReference>
<dbReference type="InterPro" id="IPR050767">
    <property type="entry name" value="Sel1_AlgK"/>
</dbReference>
<dbReference type="Gene3D" id="1.25.40.10">
    <property type="entry name" value="Tetratricopeptide repeat domain"/>
    <property type="match status" value="2"/>
</dbReference>
<sequence>MKKFLTGYSLLLVLALASPTRAQETTESDWIRNPAMGNYQAYAEYKMGHYDAARHVWEVLAERGNPDALFNLGSLAEDGLGEAKDMAKAESLYVAGADAGGFKAQYRLGMLYSGAGPLRNIDKARHYLSLAAQEGDRDAIERLASLAHPDKPPSDFERAEMLASGGKPDEAAPIYRRLADGGDRHAQTRLAWLYESGKGVERDLAEAGRRFLIAGEAGDAEAQYALAVMFKTGKGQAQDDEQSRKWLERSAAQKYPAALAALAAAKSEN</sequence>
<dbReference type="InterPro" id="IPR006597">
    <property type="entry name" value="Sel1-like"/>
</dbReference>
<feature type="chain" id="PRO_5047292795" evidence="1">
    <location>
        <begin position="23"/>
        <end position="269"/>
    </location>
</feature>
<dbReference type="SUPFAM" id="SSF81901">
    <property type="entry name" value="HCP-like"/>
    <property type="match status" value="2"/>
</dbReference>
<evidence type="ECO:0000256" key="1">
    <source>
        <dbReference type="SAM" id="SignalP"/>
    </source>
</evidence>
<organism evidence="2 3">
    <name type="scientific">Candidatus Rhodoblastus alkanivorans</name>
    <dbReference type="NCBI Taxonomy" id="2954117"/>
    <lineage>
        <taxon>Bacteria</taxon>
        <taxon>Pseudomonadati</taxon>
        <taxon>Pseudomonadota</taxon>
        <taxon>Alphaproteobacteria</taxon>
        <taxon>Hyphomicrobiales</taxon>
        <taxon>Rhodoblastaceae</taxon>
        <taxon>Rhodoblastus</taxon>
    </lineage>
</organism>
<keyword evidence="3" id="KW-1185">Reference proteome</keyword>
<dbReference type="InterPro" id="IPR011990">
    <property type="entry name" value="TPR-like_helical_dom_sf"/>
</dbReference>
<dbReference type="Pfam" id="PF08238">
    <property type="entry name" value="Sel1"/>
    <property type="match status" value="4"/>
</dbReference>
<dbReference type="EMBL" id="JAIVFP010000003">
    <property type="protein sequence ID" value="MCI4685037.1"/>
    <property type="molecule type" value="Genomic_DNA"/>
</dbReference>
<evidence type="ECO:0000313" key="2">
    <source>
        <dbReference type="EMBL" id="MCI4685037.1"/>
    </source>
</evidence>
<accession>A0ABS9ZDE2</accession>
<gene>
    <name evidence="2" type="ORF">K2U94_20135</name>
</gene>